<organism evidence="3">
    <name type="scientific">Anguilla anguilla</name>
    <name type="common">European freshwater eel</name>
    <name type="synonym">Muraena anguilla</name>
    <dbReference type="NCBI Taxonomy" id="7936"/>
    <lineage>
        <taxon>Eukaryota</taxon>
        <taxon>Metazoa</taxon>
        <taxon>Chordata</taxon>
        <taxon>Craniata</taxon>
        <taxon>Vertebrata</taxon>
        <taxon>Euteleostomi</taxon>
        <taxon>Actinopterygii</taxon>
        <taxon>Neopterygii</taxon>
        <taxon>Teleostei</taxon>
        <taxon>Anguilliformes</taxon>
        <taxon>Anguillidae</taxon>
        <taxon>Anguilla</taxon>
    </lineage>
</organism>
<proteinExistence type="predicted"/>
<keyword evidence="2" id="KW-0732">Signal</keyword>
<feature type="signal peptide" evidence="2">
    <location>
        <begin position="1"/>
        <end position="31"/>
    </location>
</feature>
<dbReference type="AlphaFoldDB" id="A0A0E9WZY4"/>
<protein>
    <recommendedName>
        <fullName evidence="4">Secreted protein</fullName>
    </recommendedName>
</protein>
<evidence type="ECO:0000313" key="3">
    <source>
        <dbReference type="EMBL" id="JAH95003.1"/>
    </source>
</evidence>
<sequence length="79" mass="8530">MVGVIFIIVLLCGQSLRSMLISPEHSARVSAEPVGVVYPGMPMSGSLCRHTPQTHRPTAPQTHRPTDPQPHRPGHGCRG</sequence>
<feature type="chain" id="PRO_5002434912" description="Secreted protein" evidence="2">
    <location>
        <begin position="32"/>
        <end position="79"/>
    </location>
</feature>
<accession>A0A0E9WZY4</accession>
<feature type="compositionally biased region" description="Polar residues" evidence="1">
    <location>
        <begin position="54"/>
        <end position="63"/>
    </location>
</feature>
<evidence type="ECO:0000256" key="1">
    <source>
        <dbReference type="SAM" id="MobiDB-lite"/>
    </source>
</evidence>
<reference evidence="3" key="1">
    <citation type="submission" date="2014-11" db="EMBL/GenBank/DDBJ databases">
        <authorList>
            <person name="Amaro Gonzalez C."/>
        </authorList>
    </citation>
    <scope>NUCLEOTIDE SEQUENCE</scope>
</reference>
<reference evidence="3" key="2">
    <citation type="journal article" date="2015" name="Fish Shellfish Immunol.">
        <title>Early steps in the European eel (Anguilla anguilla)-Vibrio vulnificus interaction in the gills: Role of the RtxA13 toxin.</title>
        <authorList>
            <person name="Callol A."/>
            <person name="Pajuelo D."/>
            <person name="Ebbesson L."/>
            <person name="Teles M."/>
            <person name="MacKenzie S."/>
            <person name="Amaro C."/>
        </authorList>
    </citation>
    <scope>NUCLEOTIDE SEQUENCE</scope>
</reference>
<evidence type="ECO:0000256" key="2">
    <source>
        <dbReference type="SAM" id="SignalP"/>
    </source>
</evidence>
<evidence type="ECO:0008006" key="4">
    <source>
        <dbReference type="Google" id="ProtNLM"/>
    </source>
</evidence>
<dbReference type="EMBL" id="GBXM01013574">
    <property type="protein sequence ID" value="JAH95003.1"/>
    <property type="molecule type" value="Transcribed_RNA"/>
</dbReference>
<name>A0A0E9WZY4_ANGAN</name>
<feature type="region of interest" description="Disordered" evidence="1">
    <location>
        <begin position="45"/>
        <end position="79"/>
    </location>
</feature>